<evidence type="ECO:0000256" key="3">
    <source>
        <dbReference type="ARBA" id="ARBA00023016"/>
    </source>
</evidence>
<protein>
    <recommendedName>
        <fullName evidence="6">Heat-inducible transcription repressor HrcA C-terminal domain-containing protein</fullName>
    </recommendedName>
</protein>
<proteinExistence type="predicted"/>
<dbReference type="SUPFAM" id="SSF46785">
    <property type="entry name" value="Winged helix' DNA-binding domain"/>
    <property type="match status" value="1"/>
</dbReference>
<dbReference type="AlphaFoldDB" id="A0A382J9T0"/>
<keyword evidence="3" id="KW-0346">Stress response</keyword>
<dbReference type="InterPro" id="IPR002571">
    <property type="entry name" value="HrcA"/>
</dbReference>
<dbReference type="PANTHER" id="PTHR34824">
    <property type="entry name" value="HEAT-INDUCIBLE TRANSCRIPTION REPRESSOR HRCA"/>
    <property type="match status" value="1"/>
</dbReference>
<dbReference type="GO" id="GO:0003677">
    <property type="term" value="F:DNA binding"/>
    <property type="evidence" value="ECO:0007669"/>
    <property type="project" value="InterPro"/>
</dbReference>
<keyword evidence="1" id="KW-0678">Repressor</keyword>
<organism evidence="5">
    <name type="scientific">marine metagenome</name>
    <dbReference type="NCBI Taxonomy" id="408172"/>
    <lineage>
        <taxon>unclassified sequences</taxon>
        <taxon>metagenomes</taxon>
        <taxon>ecological metagenomes</taxon>
    </lineage>
</organism>
<dbReference type="GO" id="GO:0045892">
    <property type="term" value="P:negative regulation of DNA-templated transcription"/>
    <property type="evidence" value="ECO:0007669"/>
    <property type="project" value="TreeGrafter"/>
</dbReference>
<gene>
    <name evidence="5" type="ORF">METZ01_LOCUS260707</name>
</gene>
<keyword evidence="2" id="KW-0805">Transcription regulation</keyword>
<dbReference type="InterPro" id="IPR036388">
    <property type="entry name" value="WH-like_DNA-bd_sf"/>
</dbReference>
<evidence type="ECO:0000256" key="1">
    <source>
        <dbReference type="ARBA" id="ARBA00022491"/>
    </source>
</evidence>
<feature type="non-terminal residue" evidence="5">
    <location>
        <position position="64"/>
    </location>
</feature>
<sequence length="64" mass="7160">MAIGLKNTPTLSDLDQRNREIFRQVVESFLETGTPVGSRTLSRRLDRSLSPASVRNIMADLEEA</sequence>
<evidence type="ECO:0000313" key="5">
    <source>
        <dbReference type="EMBL" id="SVC07853.1"/>
    </source>
</evidence>
<reference evidence="5" key="1">
    <citation type="submission" date="2018-05" db="EMBL/GenBank/DDBJ databases">
        <authorList>
            <person name="Lanie J.A."/>
            <person name="Ng W.-L."/>
            <person name="Kazmierczak K.M."/>
            <person name="Andrzejewski T.M."/>
            <person name="Davidsen T.M."/>
            <person name="Wayne K.J."/>
            <person name="Tettelin H."/>
            <person name="Glass J.I."/>
            <person name="Rusch D."/>
            <person name="Podicherti R."/>
            <person name="Tsui H.-C.T."/>
            <person name="Winkler M.E."/>
        </authorList>
    </citation>
    <scope>NUCLEOTIDE SEQUENCE</scope>
</reference>
<evidence type="ECO:0000256" key="4">
    <source>
        <dbReference type="ARBA" id="ARBA00023163"/>
    </source>
</evidence>
<accession>A0A382J9T0</accession>
<keyword evidence="4" id="KW-0804">Transcription</keyword>
<evidence type="ECO:0008006" key="6">
    <source>
        <dbReference type="Google" id="ProtNLM"/>
    </source>
</evidence>
<dbReference type="Gene3D" id="1.10.10.10">
    <property type="entry name" value="Winged helix-like DNA-binding domain superfamily/Winged helix DNA-binding domain"/>
    <property type="match status" value="1"/>
</dbReference>
<evidence type="ECO:0000256" key="2">
    <source>
        <dbReference type="ARBA" id="ARBA00023015"/>
    </source>
</evidence>
<dbReference type="PANTHER" id="PTHR34824:SF1">
    <property type="entry name" value="HEAT-INDUCIBLE TRANSCRIPTION REPRESSOR HRCA"/>
    <property type="match status" value="1"/>
</dbReference>
<name>A0A382J9T0_9ZZZZ</name>
<dbReference type="InterPro" id="IPR036390">
    <property type="entry name" value="WH_DNA-bd_sf"/>
</dbReference>
<dbReference type="EMBL" id="UINC01072311">
    <property type="protein sequence ID" value="SVC07853.1"/>
    <property type="molecule type" value="Genomic_DNA"/>
</dbReference>